<gene>
    <name evidence="2" type="ORF">GCM10010171_56850</name>
</gene>
<proteinExistence type="predicted"/>
<evidence type="ECO:0000256" key="1">
    <source>
        <dbReference type="SAM" id="Phobius"/>
    </source>
</evidence>
<dbReference type="RefSeq" id="WP_189213686.1">
    <property type="nucleotide sequence ID" value="NZ_BMRB01000007.1"/>
</dbReference>
<reference evidence="2" key="1">
    <citation type="journal article" date="2014" name="Int. J. Syst. Evol. Microbiol.">
        <title>Complete genome sequence of Corynebacterium casei LMG S-19264T (=DSM 44701T), isolated from a smear-ripened cheese.</title>
        <authorList>
            <consortium name="US DOE Joint Genome Institute (JGI-PGF)"/>
            <person name="Walter F."/>
            <person name="Albersmeier A."/>
            <person name="Kalinowski J."/>
            <person name="Ruckert C."/>
        </authorList>
    </citation>
    <scope>NUCLEOTIDE SEQUENCE</scope>
    <source>
        <strain evidence="2">JCM 3276</strain>
    </source>
</reference>
<feature type="transmembrane region" description="Helical" evidence="1">
    <location>
        <begin position="62"/>
        <end position="85"/>
    </location>
</feature>
<dbReference type="Proteomes" id="UP000660680">
    <property type="component" value="Unassembled WGS sequence"/>
</dbReference>
<keyword evidence="1" id="KW-0472">Membrane</keyword>
<comment type="caution">
    <text evidence="2">The sequence shown here is derived from an EMBL/GenBank/DDBJ whole genome shotgun (WGS) entry which is preliminary data.</text>
</comment>
<dbReference type="EMBL" id="BMRB01000007">
    <property type="protein sequence ID" value="GGS54357.1"/>
    <property type="molecule type" value="Genomic_DNA"/>
</dbReference>
<feature type="transmembrane region" description="Helical" evidence="1">
    <location>
        <begin position="31"/>
        <end position="50"/>
    </location>
</feature>
<organism evidence="2 3">
    <name type="scientific">Actinokineospora fastidiosa</name>
    <dbReference type="NCBI Taxonomy" id="1816"/>
    <lineage>
        <taxon>Bacteria</taxon>
        <taxon>Bacillati</taxon>
        <taxon>Actinomycetota</taxon>
        <taxon>Actinomycetes</taxon>
        <taxon>Pseudonocardiales</taxon>
        <taxon>Pseudonocardiaceae</taxon>
        <taxon>Actinokineospora</taxon>
    </lineage>
</organism>
<feature type="transmembrane region" description="Helical" evidence="1">
    <location>
        <begin position="116"/>
        <end position="138"/>
    </location>
</feature>
<accession>A0A918GQC6</accession>
<evidence type="ECO:0000313" key="3">
    <source>
        <dbReference type="Proteomes" id="UP000660680"/>
    </source>
</evidence>
<reference evidence="2" key="2">
    <citation type="submission" date="2020-09" db="EMBL/GenBank/DDBJ databases">
        <authorList>
            <person name="Sun Q."/>
            <person name="Ohkuma M."/>
        </authorList>
    </citation>
    <scope>NUCLEOTIDE SEQUENCE</scope>
    <source>
        <strain evidence="2">JCM 3276</strain>
    </source>
</reference>
<dbReference type="AlphaFoldDB" id="A0A918GQC6"/>
<name>A0A918GQC6_9PSEU</name>
<keyword evidence="3" id="KW-1185">Reference proteome</keyword>
<protein>
    <submittedName>
        <fullName evidence="2">Uncharacterized protein</fullName>
    </submittedName>
</protein>
<keyword evidence="1" id="KW-0812">Transmembrane</keyword>
<evidence type="ECO:0000313" key="2">
    <source>
        <dbReference type="EMBL" id="GGS54357.1"/>
    </source>
</evidence>
<sequence>MSQVIALLLVALGIEVGHFRSAVTDPNPRLIAILAVSVLCFGEIMGLPALPRKAEEIFGWHMYVAFIATVEACLVAFATLIWVLVIRRQTETTAAPDPPRPIVRQVSRIAPAPASVLRSTVVGFGLGIASAALVWVGLRRKG</sequence>
<keyword evidence="1" id="KW-1133">Transmembrane helix</keyword>